<sequence length="292" mass="32673">MRLSTLRLRYAALAPARIIGCTRVCPVARPTIVPHATKNNNVRSFVSSLAQRSSKIDNVHDENTASSPIFPKALDAALGTQLQPSDMLSYLNSEDFCVYRSTSDPSQPLFGKEERLVSNALTHESWMHGLQGHNRRLSFIGRRALKMYLTLFLFDVFEHANRINAQAPDLKYLQTVLSSQQDIDDILATHHLGDHVGRKLGLEKVMRWHPTTRVDPKNGTRESGLFKVRGTCVEAIMGAIYHFRGALVAQQFFLSRILPILADSYMSQAPRMVKEKVTEASRDAAEALTQSA</sequence>
<name>A0A3G2RZV7_MALR7</name>
<feature type="domain" description="RNase III" evidence="1">
    <location>
        <begin position="110"/>
        <end position="161"/>
    </location>
</feature>
<protein>
    <submittedName>
        <fullName evidence="2">Ribonuclease III</fullName>
    </submittedName>
</protein>
<dbReference type="Proteomes" id="UP000269793">
    <property type="component" value="Chromosome I"/>
</dbReference>
<evidence type="ECO:0000313" key="2">
    <source>
        <dbReference type="EMBL" id="AYO41321.1"/>
    </source>
</evidence>
<evidence type="ECO:0000313" key="3">
    <source>
        <dbReference type="Proteomes" id="UP000269793"/>
    </source>
</evidence>
<dbReference type="SUPFAM" id="SSF69065">
    <property type="entry name" value="RNase III domain-like"/>
    <property type="match status" value="1"/>
</dbReference>
<dbReference type="PANTHER" id="PTHR28160:SF1">
    <property type="entry name" value="LARGE RIBOSOMAL SUBUNIT PROTEIN ML57"/>
    <property type="match status" value="1"/>
</dbReference>
<keyword evidence="3" id="KW-1185">Reference proteome</keyword>
<dbReference type="CDD" id="cd00593">
    <property type="entry name" value="RIBOc"/>
    <property type="match status" value="1"/>
</dbReference>
<dbReference type="GO" id="GO:0006396">
    <property type="term" value="P:RNA processing"/>
    <property type="evidence" value="ECO:0007669"/>
    <property type="project" value="InterPro"/>
</dbReference>
<dbReference type="GO" id="GO:0003735">
    <property type="term" value="F:structural constituent of ribosome"/>
    <property type="evidence" value="ECO:0007669"/>
    <property type="project" value="InterPro"/>
</dbReference>
<dbReference type="GO" id="GO:0032543">
    <property type="term" value="P:mitochondrial translation"/>
    <property type="evidence" value="ECO:0007669"/>
    <property type="project" value="InterPro"/>
</dbReference>
<dbReference type="Gene3D" id="1.10.1520.10">
    <property type="entry name" value="Ribonuclease III domain"/>
    <property type="match status" value="1"/>
</dbReference>
<dbReference type="EMBL" id="CP033148">
    <property type="protein sequence ID" value="AYO41321.1"/>
    <property type="molecule type" value="Genomic_DNA"/>
</dbReference>
<dbReference type="PROSITE" id="PS50142">
    <property type="entry name" value="RNASE_3_2"/>
    <property type="match status" value="1"/>
</dbReference>
<organism evidence="2 3">
    <name type="scientific">Malassezia restricta (strain ATCC 96810 / NBRC 103918 / CBS 7877)</name>
    <name type="common">Seborrheic dermatitis infection agent</name>
    <dbReference type="NCBI Taxonomy" id="425264"/>
    <lineage>
        <taxon>Eukaryota</taxon>
        <taxon>Fungi</taxon>
        <taxon>Dikarya</taxon>
        <taxon>Basidiomycota</taxon>
        <taxon>Ustilaginomycotina</taxon>
        <taxon>Malasseziomycetes</taxon>
        <taxon>Malasseziales</taxon>
        <taxon>Malasseziaceae</taxon>
        <taxon>Malassezia</taxon>
    </lineage>
</organism>
<dbReference type="PANTHER" id="PTHR28160">
    <property type="entry name" value="54S RIBOSOMAL PROTEIN L15, MITOCHONDRIAL"/>
    <property type="match status" value="1"/>
</dbReference>
<dbReference type="InterPro" id="IPR000999">
    <property type="entry name" value="RNase_III_dom"/>
</dbReference>
<dbReference type="GO" id="GO:0005762">
    <property type="term" value="C:mitochondrial large ribosomal subunit"/>
    <property type="evidence" value="ECO:0007669"/>
    <property type="project" value="InterPro"/>
</dbReference>
<dbReference type="InterPro" id="IPR040030">
    <property type="entry name" value="Ribosomal_mL57"/>
</dbReference>
<dbReference type="OrthoDB" id="2281895at2759"/>
<dbReference type="GO" id="GO:0004525">
    <property type="term" value="F:ribonuclease III activity"/>
    <property type="evidence" value="ECO:0007669"/>
    <property type="project" value="InterPro"/>
</dbReference>
<dbReference type="SMART" id="SM00535">
    <property type="entry name" value="RIBOc"/>
    <property type="match status" value="1"/>
</dbReference>
<gene>
    <name evidence="2" type="ORF">DNF11_0371</name>
</gene>
<proteinExistence type="predicted"/>
<accession>A0A3G2RZV7</accession>
<reference evidence="2 3" key="1">
    <citation type="submission" date="2018-10" db="EMBL/GenBank/DDBJ databases">
        <title>Complete genome sequence of Malassezia restricta CBS 7877.</title>
        <authorList>
            <person name="Morand S.C."/>
            <person name="Bertignac M."/>
            <person name="Iltis A."/>
            <person name="Kolder I."/>
            <person name="Pirovano W."/>
            <person name="Jourdain R."/>
            <person name="Clavaud C."/>
        </authorList>
    </citation>
    <scope>NUCLEOTIDE SEQUENCE [LARGE SCALE GENOMIC DNA]</scope>
    <source>
        <strain evidence="2 3">CBS 7877</strain>
    </source>
</reference>
<dbReference type="VEuPathDB" id="FungiDB:DNF11_0371"/>
<dbReference type="InterPro" id="IPR036389">
    <property type="entry name" value="RNase_III_sf"/>
</dbReference>
<evidence type="ECO:0000259" key="1">
    <source>
        <dbReference type="PROSITE" id="PS50142"/>
    </source>
</evidence>
<dbReference type="AlphaFoldDB" id="A0A3G2RZV7"/>
<dbReference type="Pfam" id="PF14622">
    <property type="entry name" value="Ribonucleas_3_3"/>
    <property type="match status" value="1"/>
</dbReference>